<dbReference type="EMBL" id="MRZV01000360">
    <property type="protein sequence ID" value="PIK51685.1"/>
    <property type="molecule type" value="Genomic_DNA"/>
</dbReference>
<organism evidence="9 10">
    <name type="scientific">Stichopus japonicus</name>
    <name type="common">Sea cucumber</name>
    <dbReference type="NCBI Taxonomy" id="307972"/>
    <lineage>
        <taxon>Eukaryota</taxon>
        <taxon>Metazoa</taxon>
        <taxon>Echinodermata</taxon>
        <taxon>Eleutherozoa</taxon>
        <taxon>Echinozoa</taxon>
        <taxon>Holothuroidea</taxon>
        <taxon>Aspidochirotacea</taxon>
        <taxon>Aspidochirotida</taxon>
        <taxon>Stichopodidae</taxon>
        <taxon>Apostichopus</taxon>
    </lineage>
</organism>
<keyword evidence="4" id="KW-0235">DNA replication</keyword>
<evidence type="ECO:0000259" key="8">
    <source>
        <dbReference type="Pfam" id="PF04104"/>
    </source>
</evidence>
<evidence type="ECO:0000256" key="7">
    <source>
        <dbReference type="ARBA" id="ARBA00023014"/>
    </source>
</evidence>
<evidence type="ECO:0000256" key="1">
    <source>
        <dbReference type="ARBA" id="ARBA00001966"/>
    </source>
</evidence>
<accession>A0A2G8KUP5</accession>
<evidence type="ECO:0000256" key="3">
    <source>
        <dbReference type="ARBA" id="ARBA00022515"/>
    </source>
</evidence>
<gene>
    <name evidence="9" type="ORF">BSL78_11405</name>
</gene>
<dbReference type="Pfam" id="PF04104">
    <property type="entry name" value="DNA_primase_lrg"/>
    <property type="match status" value="1"/>
</dbReference>
<dbReference type="Gene3D" id="1.20.930.80">
    <property type="match status" value="1"/>
</dbReference>
<dbReference type="InterPro" id="IPR058560">
    <property type="entry name" value="DNA_primase_C"/>
</dbReference>
<dbReference type="Proteomes" id="UP000230750">
    <property type="component" value="Unassembled WGS sequence"/>
</dbReference>
<comment type="cofactor">
    <cofactor evidence="1">
        <name>[4Fe-4S] cluster</name>
        <dbReference type="ChEBI" id="CHEBI:49883"/>
    </cofactor>
</comment>
<dbReference type="GO" id="GO:0046872">
    <property type="term" value="F:metal ion binding"/>
    <property type="evidence" value="ECO:0007669"/>
    <property type="project" value="UniProtKB-KW"/>
</dbReference>
<keyword evidence="10" id="KW-1185">Reference proteome</keyword>
<evidence type="ECO:0000256" key="5">
    <source>
        <dbReference type="ARBA" id="ARBA00022723"/>
    </source>
</evidence>
<comment type="caution">
    <text evidence="9">The sequence shown here is derived from an EMBL/GenBank/DDBJ whole genome shotgun (WGS) entry which is preliminary data.</text>
</comment>
<dbReference type="GO" id="GO:0006270">
    <property type="term" value="P:DNA replication initiation"/>
    <property type="evidence" value="ECO:0007669"/>
    <property type="project" value="TreeGrafter"/>
</dbReference>
<name>A0A2G8KUP5_STIJA</name>
<dbReference type="AlphaFoldDB" id="A0A2G8KUP5"/>
<evidence type="ECO:0000256" key="2">
    <source>
        <dbReference type="ARBA" id="ARBA00022485"/>
    </source>
</evidence>
<evidence type="ECO:0000256" key="6">
    <source>
        <dbReference type="ARBA" id="ARBA00023004"/>
    </source>
</evidence>
<keyword evidence="5" id="KW-0479">Metal-binding</keyword>
<evidence type="ECO:0000313" key="10">
    <source>
        <dbReference type="Proteomes" id="UP000230750"/>
    </source>
</evidence>
<sequence>MAFYIKPADGVISLSNLERFGKKRLIFLLAILRCDGTENFKRLISKLETTLDSDCLIEGSKRDRASHFLLRLVCCEDVEMKDFLLRAETELFCYRFSNMNTSELTHILKSTHKFVSSCLGFQSCAKDEALCDLYMTFEMIYASVGSWKTVVKKYMKDCTRETFQIPFQLALSLIASRQILVTKGLAQVPFSKLHVILSYLFRSVLCKGLEKAGTISSTSLYNEKRTSDLLHNLRIFCQRLLGKTQTAALFTGQETAITCDEIKQEAYLFPPCMYYPYRVLLQRHRLRHHSRIQFTLFLKEVGLPVTEALTFWKDEYSLPEVDKSGKEINGERSWQKDKKRYTYNIRHLYGLEGSRIDYKAHSCKFLQILLEAGTREEASLAYQSRKLTEVSLLDSYLSSMIMNCQFATTLLLDDIH</sequence>
<keyword evidence="7" id="KW-0411">Iron-sulfur</keyword>
<dbReference type="STRING" id="307972.A0A2G8KUP5"/>
<dbReference type="Pfam" id="PF26466">
    <property type="entry name" value="DNA_primase_lrg_N"/>
    <property type="match status" value="1"/>
</dbReference>
<reference evidence="9 10" key="1">
    <citation type="journal article" date="2017" name="PLoS Biol.">
        <title>The sea cucumber genome provides insights into morphological evolution and visceral regeneration.</title>
        <authorList>
            <person name="Zhang X."/>
            <person name="Sun L."/>
            <person name="Yuan J."/>
            <person name="Sun Y."/>
            <person name="Gao Y."/>
            <person name="Zhang L."/>
            <person name="Li S."/>
            <person name="Dai H."/>
            <person name="Hamel J.F."/>
            <person name="Liu C."/>
            <person name="Yu Y."/>
            <person name="Liu S."/>
            <person name="Lin W."/>
            <person name="Guo K."/>
            <person name="Jin S."/>
            <person name="Xu P."/>
            <person name="Storey K.B."/>
            <person name="Huan P."/>
            <person name="Zhang T."/>
            <person name="Zhou Y."/>
            <person name="Zhang J."/>
            <person name="Lin C."/>
            <person name="Li X."/>
            <person name="Xing L."/>
            <person name="Huo D."/>
            <person name="Sun M."/>
            <person name="Wang L."/>
            <person name="Mercier A."/>
            <person name="Li F."/>
            <person name="Yang H."/>
            <person name="Xiang J."/>
        </authorList>
    </citation>
    <scope>NUCLEOTIDE SEQUENCE [LARGE SCALE GENOMIC DNA]</scope>
    <source>
        <strain evidence="9">Shaxun</strain>
        <tissue evidence="9">Muscle</tissue>
    </source>
</reference>
<dbReference type="OrthoDB" id="421393at2759"/>
<keyword evidence="3" id="KW-0639">Primosome</keyword>
<proteinExistence type="predicted"/>
<dbReference type="GO" id="GO:0006269">
    <property type="term" value="P:DNA replication, synthesis of primer"/>
    <property type="evidence" value="ECO:0007669"/>
    <property type="project" value="UniProtKB-KW"/>
</dbReference>
<dbReference type="PANTHER" id="PTHR10537:SF4">
    <property type="entry name" value="DNA PRIMASE LARGE SUBUNIT"/>
    <property type="match status" value="1"/>
</dbReference>
<evidence type="ECO:0000313" key="9">
    <source>
        <dbReference type="EMBL" id="PIK51685.1"/>
    </source>
</evidence>
<feature type="domain" description="DNA primase large subunit C-terminal" evidence="8">
    <location>
        <begin position="267"/>
        <end position="366"/>
    </location>
</feature>
<dbReference type="InterPro" id="IPR007238">
    <property type="entry name" value="DNA_primase_lsu_euk/arc"/>
</dbReference>
<dbReference type="PANTHER" id="PTHR10537">
    <property type="entry name" value="DNA PRIMASE LARGE SUBUNIT"/>
    <property type="match status" value="1"/>
</dbReference>
<keyword evidence="2" id="KW-0004">4Fe-4S</keyword>
<dbReference type="GO" id="GO:0051539">
    <property type="term" value="F:4 iron, 4 sulfur cluster binding"/>
    <property type="evidence" value="ECO:0007669"/>
    <property type="project" value="UniProtKB-KW"/>
</dbReference>
<dbReference type="GO" id="GO:0005658">
    <property type="term" value="C:alpha DNA polymerase:primase complex"/>
    <property type="evidence" value="ECO:0007669"/>
    <property type="project" value="TreeGrafter"/>
</dbReference>
<evidence type="ECO:0000256" key="4">
    <source>
        <dbReference type="ARBA" id="ARBA00022705"/>
    </source>
</evidence>
<protein>
    <submittedName>
        <fullName evidence="9">Putative DNA primase large subunit</fullName>
    </submittedName>
</protein>
<keyword evidence="6" id="KW-0408">Iron</keyword>